<name>A0A4Y7QKF5_9AGAM</name>
<sequence>MSLAEFYLPASTSRAVDVDVWDVSALSSLNASHVTWIGRPSRKRHLGSLSAAYGIVSTTAPFRCVQGFPFIIELSCSNPGCTLEYRMDDKEPKLGIELIPR</sequence>
<keyword evidence="2" id="KW-1185">Reference proteome</keyword>
<dbReference type="Proteomes" id="UP000294933">
    <property type="component" value="Unassembled WGS sequence"/>
</dbReference>
<gene>
    <name evidence="1" type="ORF">BD410DRAFT_335453</name>
</gene>
<evidence type="ECO:0000313" key="2">
    <source>
        <dbReference type="Proteomes" id="UP000294933"/>
    </source>
</evidence>
<protein>
    <submittedName>
        <fullName evidence="1">Uncharacterized protein</fullName>
    </submittedName>
</protein>
<reference evidence="1 2" key="1">
    <citation type="submission" date="2018-06" db="EMBL/GenBank/DDBJ databases">
        <title>A transcriptomic atlas of mushroom development highlights an independent origin of complex multicellularity.</title>
        <authorList>
            <consortium name="DOE Joint Genome Institute"/>
            <person name="Krizsan K."/>
            <person name="Almasi E."/>
            <person name="Merenyi Z."/>
            <person name="Sahu N."/>
            <person name="Viragh M."/>
            <person name="Koszo T."/>
            <person name="Mondo S."/>
            <person name="Kiss B."/>
            <person name="Balint B."/>
            <person name="Kues U."/>
            <person name="Barry K."/>
            <person name="Hegedus J.C."/>
            <person name="Henrissat B."/>
            <person name="Johnson J."/>
            <person name="Lipzen A."/>
            <person name="Ohm R."/>
            <person name="Nagy I."/>
            <person name="Pangilinan J."/>
            <person name="Yan J."/>
            <person name="Xiong Y."/>
            <person name="Grigoriev I.V."/>
            <person name="Hibbett D.S."/>
            <person name="Nagy L.G."/>
        </authorList>
    </citation>
    <scope>NUCLEOTIDE SEQUENCE [LARGE SCALE GENOMIC DNA]</scope>
    <source>
        <strain evidence="1 2">SZMC22713</strain>
    </source>
</reference>
<dbReference type="AlphaFoldDB" id="A0A4Y7QKF5"/>
<accession>A0A4Y7QKF5</accession>
<proteinExistence type="predicted"/>
<organism evidence="1 2">
    <name type="scientific">Rickenella mellea</name>
    <dbReference type="NCBI Taxonomy" id="50990"/>
    <lineage>
        <taxon>Eukaryota</taxon>
        <taxon>Fungi</taxon>
        <taxon>Dikarya</taxon>
        <taxon>Basidiomycota</taxon>
        <taxon>Agaricomycotina</taxon>
        <taxon>Agaricomycetes</taxon>
        <taxon>Hymenochaetales</taxon>
        <taxon>Rickenellaceae</taxon>
        <taxon>Rickenella</taxon>
    </lineage>
</organism>
<dbReference type="OrthoDB" id="3350619at2759"/>
<evidence type="ECO:0000313" key="1">
    <source>
        <dbReference type="EMBL" id="TDL27895.1"/>
    </source>
</evidence>
<dbReference type="VEuPathDB" id="FungiDB:BD410DRAFT_335453"/>
<dbReference type="EMBL" id="ML170158">
    <property type="protein sequence ID" value="TDL27895.1"/>
    <property type="molecule type" value="Genomic_DNA"/>
</dbReference>